<accession>A0A366HE91</accession>
<dbReference type="EMBL" id="QNRQ01000003">
    <property type="protein sequence ID" value="RBP40815.1"/>
    <property type="molecule type" value="Genomic_DNA"/>
</dbReference>
<evidence type="ECO:0000256" key="2">
    <source>
        <dbReference type="RuleBase" id="RU003616"/>
    </source>
</evidence>
<feature type="domain" description="SHSP" evidence="3">
    <location>
        <begin position="36"/>
        <end position="134"/>
    </location>
</feature>
<dbReference type="SUPFAM" id="SSF49764">
    <property type="entry name" value="HSP20-like chaperones"/>
    <property type="match status" value="1"/>
</dbReference>
<proteinExistence type="inferred from homology"/>
<comment type="caution">
    <text evidence="4">The sequence shown here is derived from an EMBL/GenBank/DDBJ whole genome shotgun (WGS) entry which is preliminary data.</text>
</comment>
<comment type="similarity">
    <text evidence="1 2">Belongs to the small heat shock protein (HSP20) family.</text>
</comment>
<name>A0A366HE91_9BURK</name>
<dbReference type="PROSITE" id="PS01031">
    <property type="entry name" value="SHSP"/>
    <property type="match status" value="1"/>
</dbReference>
<sequence length="134" mass="14976">MTYRKPASTMWAEAVTMLEQADRLHRQFFRLAQGPARGPTWEPPADIFETDSQLTVLVALPGVAPDQVKVVIENGYLGVVGERPMPAPAMAHIRRIEIPYGRFERRIELPAGQFQIRESTLAHGCLVLSLLKLA</sequence>
<evidence type="ECO:0000313" key="4">
    <source>
        <dbReference type="EMBL" id="RBP40815.1"/>
    </source>
</evidence>
<dbReference type="Proteomes" id="UP000253628">
    <property type="component" value="Unassembled WGS sequence"/>
</dbReference>
<dbReference type="InterPro" id="IPR008978">
    <property type="entry name" value="HSP20-like_chaperone"/>
</dbReference>
<dbReference type="Gene3D" id="2.60.40.790">
    <property type="match status" value="1"/>
</dbReference>
<gene>
    <name evidence="4" type="ORF">DFR37_103156</name>
</gene>
<dbReference type="Pfam" id="PF00011">
    <property type="entry name" value="HSP20"/>
    <property type="match status" value="1"/>
</dbReference>
<reference evidence="4 5" key="1">
    <citation type="submission" date="2018-06" db="EMBL/GenBank/DDBJ databases">
        <title>Genomic Encyclopedia of Type Strains, Phase IV (KMG-IV): sequencing the most valuable type-strain genomes for metagenomic binning, comparative biology and taxonomic classification.</title>
        <authorList>
            <person name="Goeker M."/>
        </authorList>
    </citation>
    <scope>NUCLEOTIDE SEQUENCE [LARGE SCALE GENOMIC DNA]</scope>
    <source>
        <strain evidence="4 5">DSM 25520</strain>
    </source>
</reference>
<dbReference type="CDD" id="cd06464">
    <property type="entry name" value="ACD_sHsps-like"/>
    <property type="match status" value="1"/>
</dbReference>
<dbReference type="OrthoDB" id="5295562at2"/>
<evidence type="ECO:0000259" key="3">
    <source>
        <dbReference type="PROSITE" id="PS01031"/>
    </source>
</evidence>
<organism evidence="4 5">
    <name type="scientific">Eoetvoesiella caeni</name>
    <dbReference type="NCBI Taxonomy" id="645616"/>
    <lineage>
        <taxon>Bacteria</taxon>
        <taxon>Pseudomonadati</taxon>
        <taxon>Pseudomonadota</taxon>
        <taxon>Betaproteobacteria</taxon>
        <taxon>Burkholderiales</taxon>
        <taxon>Alcaligenaceae</taxon>
        <taxon>Eoetvoesiella</taxon>
    </lineage>
</organism>
<evidence type="ECO:0000313" key="5">
    <source>
        <dbReference type="Proteomes" id="UP000253628"/>
    </source>
</evidence>
<evidence type="ECO:0000256" key="1">
    <source>
        <dbReference type="PROSITE-ProRule" id="PRU00285"/>
    </source>
</evidence>
<dbReference type="AlphaFoldDB" id="A0A366HE91"/>
<protein>
    <submittedName>
        <fullName evidence="4">HSP20 family molecular chaperone IbpA</fullName>
    </submittedName>
</protein>
<dbReference type="InterPro" id="IPR002068">
    <property type="entry name" value="A-crystallin/Hsp20_dom"/>
</dbReference>
<keyword evidence="5" id="KW-1185">Reference proteome</keyword>
<dbReference type="RefSeq" id="WP_113932588.1">
    <property type="nucleotide sequence ID" value="NZ_JACCEU010000004.1"/>
</dbReference>